<feature type="region of interest" description="Disordered" evidence="10">
    <location>
        <begin position="377"/>
        <end position="467"/>
    </location>
</feature>
<comment type="caution">
    <text evidence="12">The sequence shown here is derived from an EMBL/GenBank/DDBJ whole genome shotgun (WGS) entry which is preliminary data.</text>
</comment>
<gene>
    <name evidence="12" type="ORF">PGQ11_003329</name>
</gene>
<dbReference type="Gene3D" id="3.40.50.300">
    <property type="entry name" value="P-loop containing nucleotide triphosphate hydrolases"/>
    <property type="match status" value="2"/>
</dbReference>
<evidence type="ECO:0000256" key="4">
    <source>
        <dbReference type="ARBA" id="ARBA00022806"/>
    </source>
</evidence>
<keyword evidence="2 9" id="KW-0227">DNA damage</keyword>
<dbReference type="InterPro" id="IPR010285">
    <property type="entry name" value="DNA_helicase_pif1-like_DEAD"/>
</dbReference>
<keyword evidence="5 9" id="KW-0067">ATP-binding</keyword>
<dbReference type="PANTHER" id="PTHR47642:SF5">
    <property type="entry name" value="ATP-DEPENDENT DNA HELICASE"/>
    <property type="match status" value="1"/>
</dbReference>
<protein>
    <recommendedName>
        <fullName evidence="9">ATP-dependent DNA helicase</fullName>
        <ecNumber evidence="9">5.6.2.3</ecNumber>
    </recommendedName>
</protein>
<evidence type="ECO:0000256" key="8">
    <source>
        <dbReference type="ARBA" id="ARBA00023235"/>
    </source>
</evidence>
<evidence type="ECO:0000259" key="11">
    <source>
        <dbReference type="SMART" id="SM00382"/>
    </source>
</evidence>
<feature type="compositionally biased region" description="Low complexity" evidence="10">
    <location>
        <begin position="425"/>
        <end position="455"/>
    </location>
</feature>
<keyword evidence="3 9" id="KW-0378">Hydrolase</keyword>
<dbReference type="Proteomes" id="UP001390339">
    <property type="component" value="Unassembled WGS sequence"/>
</dbReference>
<sequence length="1083" mass="120861">MDDLAAEDSPGSDHRYDDDEYRYTNEDCVALLCLYCRLPFQRGDWVIARSYVGPALTQPFRWYPYMRFYEEEFDSLLSPCMCDGEDNDNDHQLSSCHVTCHQFAAVNCPALHMTPELNRAVVHSADPPPSHDAQRFAWLRDSAAHCIHAQFSTLPLEICLEIAGYLVPEYAVLLQASYWQNASSCTCTVTTTSDIWARYISIDGTRLVLAIQAALPAGVIGMRIHDGQQMEFEFDGLKLRGKSGEPNTLQTMQWIEQASKRKYWASHMYACLLAMSSNTPNIEDEQVFFFDPPLQPPSQCHPAMDPNAGQMSYAPAASVPPAFAWPPVTAPEPLAGSQYGQHSPLPLHPMHSLDEPPAEHHMTRQYQLPGHAEALPAIPIQVSRKTRRVTPSPPSSKRIRLALSPDRCPSESRYVPFQPSRDVKASPNAAASPPNPASKSTQPSLRVPRLSPSSPGDGAGTRSRKTAVYVSPSAALLRARTQPGFQNNSIPRPPSPEPTPLVATEPVFSHEQPPPPICTQQAPHHGEPLPSPPPATVEPNLCPEQAALVDLICSGRNVFYTGSAGCGKSTVLKAFTKRLRDMGKKVHVVAPTGRAALQVNGSTTWTYAGWTPDSHKKPLQELQNNAHGKFVWKRFKKTDVLVIDEISMVENLHFERLNKILQHALYNPNLSVQKAFGGIQIVVTGDFCQLPPVRPFEHCMECGKQLSKRYYQGELSYACHNPHHPVWRDEDKWAFASDAWQQCSFVHVNLKEIHRQKAGKFTEILNKCRIGLALTESDKQLLINHECQVTNATKLFATREEVAQVNQQQFKKLISLEHTFWTRDTFRWQEKHPHLRWKGDRKEIGPTNHRPLQALDDHRFDQCVKLKQGMLVVLLVNLNLSQGLCNGSQGIVCGFERYDKDKLPKAVKRGKNDEVLPQDGSVIYGDYAHIKEAEIKSYIETKGPAITFQVWPKVRFHNGQTRVIHAECSINELGDDAPYSLISRTQIPLAPAWAMTIHKSQSLTLDRVIVNLSRAFEVGQVYVALSRATGLEGLKIEGDVEGLEAGIGGNPKVQRFLRQHFGALNGPGFKNMKHLAPGSSEPA</sequence>
<evidence type="ECO:0000256" key="7">
    <source>
        <dbReference type="ARBA" id="ARBA00023204"/>
    </source>
</evidence>
<keyword evidence="8" id="KW-0413">Isomerase</keyword>
<comment type="catalytic activity">
    <reaction evidence="9">
        <text>ATP + H2O = ADP + phosphate + H(+)</text>
        <dbReference type="Rhea" id="RHEA:13065"/>
        <dbReference type="ChEBI" id="CHEBI:15377"/>
        <dbReference type="ChEBI" id="CHEBI:15378"/>
        <dbReference type="ChEBI" id="CHEBI:30616"/>
        <dbReference type="ChEBI" id="CHEBI:43474"/>
        <dbReference type="ChEBI" id="CHEBI:456216"/>
        <dbReference type="EC" id="5.6.2.3"/>
    </reaction>
</comment>
<dbReference type="InterPro" id="IPR051055">
    <property type="entry name" value="PIF1_helicase"/>
</dbReference>
<dbReference type="GO" id="GO:0004386">
    <property type="term" value="F:helicase activity"/>
    <property type="evidence" value="ECO:0007669"/>
    <property type="project" value="UniProtKB-KW"/>
</dbReference>
<keyword evidence="6" id="KW-0238">DNA-binding</keyword>
<feature type="compositionally biased region" description="Basic and acidic residues" evidence="10">
    <location>
        <begin position="351"/>
        <end position="362"/>
    </location>
</feature>
<proteinExistence type="inferred from homology"/>
<keyword evidence="9" id="KW-0233">DNA recombination</keyword>
<comment type="similarity">
    <text evidence="9">Belongs to the helicase family.</text>
</comment>
<dbReference type="InterPro" id="IPR027417">
    <property type="entry name" value="P-loop_NTPase"/>
</dbReference>
<dbReference type="InterPro" id="IPR003593">
    <property type="entry name" value="AAA+_ATPase"/>
</dbReference>
<name>A0ABR2J678_9PEZI</name>
<evidence type="ECO:0000256" key="2">
    <source>
        <dbReference type="ARBA" id="ARBA00022763"/>
    </source>
</evidence>
<evidence type="ECO:0000256" key="9">
    <source>
        <dbReference type="RuleBase" id="RU363044"/>
    </source>
</evidence>
<accession>A0ABR2J678</accession>
<feature type="region of interest" description="Disordered" evidence="10">
    <location>
        <begin position="480"/>
        <end position="500"/>
    </location>
</feature>
<feature type="region of interest" description="Disordered" evidence="10">
    <location>
        <begin position="334"/>
        <end position="362"/>
    </location>
</feature>
<comment type="cofactor">
    <cofactor evidence="9">
        <name>Mg(2+)</name>
        <dbReference type="ChEBI" id="CHEBI:18420"/>
    </cofactor>
</comment>
<dbReference type="Pfam" id="PF05970">
    <property type="entry name" value="PIF1"/>
    <property type="match status" value="1"/>
</dbReference>
<dbReference type="CDD" id="cd18809">
    <property type="entry name" value="SF1_C_RecD"/>
    <property type="match status" value="1"/>
</dbReference>
<keyword evidence="1 9" id="KW-0547">Nucleotide-binding</keyword>
<dbReference type="InterPro" id="IPR049163">
    <property type="entry name" value="Pif1-like_2B_dom"/>
</dbReference>
<keyword evidence="13" id="KW-1185">Reference proteome</keyword>
<dbReference type="SMART" id="SM00382">
    <property type="entry name" value="AAA"/>
    <property type="match status" value="1"/>
</dbReference>
<keyword evidence="7 9" id="KW-0234">DNA repair</keyword>
<evidence type="ECO:0000313" key="12">
    <source>
        <dbReference type="EMBL" id="KAK8872815.1"/>
    </source>
</evidence>
<evidence type="ECO:0000256" key="10">
    <source>
        <dbReference type="SAM" id="MobiDB-lite"/>
    </source>
</evidence>
<evidence type="ECO:0000256" key="6">
    <source>
        <dbReference type="ARBA" id="ARBA00023125"/>
    </source>
</evidence>
<dbReference type="PANTHER" id="PTHR47642">
    <property type="entry name" value="ATP-DEPENDENT DNA HELICASE"/>
    <property type="match status" value="1"/>
</dbReference>
<dbReference type="SUPFAM" id="SSF52540">
    <property type="entry name" value="P-loop containing nucleoside triphosphate hydrolases"/>
    <property type="match status" value="2"/>
</dbReference>
<keyword evidence="4 9" id="KW-0347">Helicase</keyword>
<organism evidence="12 13">
    <name type="scientific">Apiospora arundinis</name>
    <dbReference type="NCBI Taxonomy" id="335852"/>
    <lineage>
        <taxon>Eukaryota</taxon>
        <taxon>Fungi</taxon>
        <taxon>Dikarya</taxon>
        <taxon>Ascomycota</taxon>
        <taxon>Pezizomycotina</taxon>
        <taxon>Sordariomycetes</taxon>
        <taxon>Xylariomycetidae</taxon>
        <taxon>Amphisphaeriales</taxon>
        <taxon>Apiosporaceae</taxon>
        <taxon>Apiospora</taxon>
    </lineage>
</organism>
<evidence type="ECO:0000256" key="3">
    <source>
        <dbReference type="ARBA" id="ARBA00022801"/>
    </source>
</evidence>
<feature type="domain" description="AAA+ ATPase" evidence="11">
    <location>
        <begin position="554"/>
        <end position="706"/>
    </location>
</feature>
<reference evidence="12 13" key="1">
    <citation type="journal article" date="2024" name="IMA Fungus">
        <title>Apiospora arundinis, a panoply of carbohydrate-active enzymes and secondary metabolites.</title>
        <authorList>
            <person name="Sorensen T."/>
            <person name="Petersen C."/>
            <person name="Muurmann A.T."/>
            <person name="Christiansen J.V."/>
            <person name="Brundto M.L."/>
            <person name="Overgaard C.K."/>
            <person name="Boysen A.T."/>
            <person name="Wollenberg R.D."/>
            <person name="Larsen T.O."/>
            <person name="Sorensen J.L."/>
            <person name="Nielsen K.L."/>
            <person name="Sondergaard T.E."/>
        </authorList>
    </citation>
    <scope>NUCLEOTIDE SEQUENCE [LARGE SCALE GENOMIC DNA]</scope>
    <source>
        <strain evidence="12 13">AAU 773</strain>
    </source>
</reference>
<dbReference type="EMBL" id="JAPCWZ010000003">
    <property type="protein sequence ID" value="KAK8872815.1"/>
    <property type="molecule type" value="Genomic_DNA"/>
</dbReference>
<evidence type="ECO:0000256" key="1">
    <source>
        <dbReference type="ARBA" id="ARBA00022741"/>
    </source>
</evidence>
<dbReference type="EC" id="5.6.2.3" evidence="9"/>
<dbReference type="Pfam" id="PF21530">
    <property type="entry name" value="Pif1_2B_dom"/>
    <property type="match status" value="1"/>
</dbReference>
<evidence type="ECO:0000313" key="13">
    <source>
        <dbReference type="Proteomes" id="UP001390339"/>
    </source>
</evidence>
<evidence type="ECO:0000256" key="5">
    <source>
        <dbReference type="ARBA" id="ARBA00022840"/>
    </source>
</evidence>